<feature type="domain" description="GST C-terminal" evidence="2">
    <location>
        <begin position="89"/>
        <end position="219"/>
    </location>
</feature>
<evidence type="ECO:0000313" key="3">
    <source>
        <dbReference type="EMBL" id="RCK46220.1"/>
    </source>
</evidence>
<dbReference type="PANTHER" id="PTHR44051:SF8">
    <property type="entry name" value="GLUTATHIONE S-TRANSFERASE GSTA"/>
    <property type="match status" value="1"/>
</dbReference>
<sequence length="235" mass="25920">MELVLFYGVPAGCSFGSIVALEWLGKPYRLSRVEMMEHPWNPLYAKINPQFQTPALLLESGETLTESMAILKHLAARNASANLGAAGGSMQDDRLTEMLAYLNTDFFSAFSPLWVAYEMEDLDDAQKALLRTIGQKGVVKGCTYLNGLLADREWLLGGGQRSIADAYLSGIGRWIQYHQLFDLEQEYPHLACYLQKLANDPAVIFATAIEKGEEPAGSGAFKGHITLDALRSRLA</sequence>
<dbReference type="OrthoDB" id="9815075at2"/>
<dbReference type="CDD" id="cd03057">
    <property type="entry name" value="GST_N_Beta"/>
    <property type="match status" value="1"/>
</dbReference>
<protein>
    <submittedName>
        <fullName evidence="3">Glutathione S-transferase</fullName>
    </submittedName>
</protein>
<evidence type="ECO:0000259" key="2">
    <source>
        <dbReference type="PROSITE" id="PS50405"/>
    </source>
</evidence>
<dbReference type="InterPro" id="IPR004045">
    <property type="entry name" value="Glutathione_S-Trfase_N"/>
</dbReference>
<feature type="domain" description="GST N-terminal" evidence="1">
    <location>
        <begin position="1"/>
        <end position="82"/>
    </location>
</feature>
<dbReference type="SFLD" id="SFLDS00019">
    <property type="entry name" value="Glutathione_Transferase_(cytos"/>
    <property type="match status" value="1"/>
</dbReference>
<dbReference type="SUPFAM" id="SSF47616">
    <property type="entry name" value="GST C-terminal domain-like"/>
    <property type="match status" value="1"/>
</dbReference>
<dbReference type="InterPro" id="IPR040079">
    <property type="entry name" value="Glutathione_S-Trfase"/>
</dbReference>
<accession>A0A367WZN4</accession>
<dbReference type="Proteomes" id="UP000252255">
    <property type="component" value="Unassembled WGS sequence"/>
</dbReference>
<dbReference type="AlphaFoldDB" id="A0A367WZN4"/>
<dbReference type="PROSITE" id="PS50405">
    <property type="entry name" value="GST_CTER"/>
    <property type="match status" value="1"/>
</dbReference>
<organism evidence="3 4">
    <name type="scientific">Thalassospira profundimaris</name>
    <dbReference type="NCBI Taxonomy" id="502049"/>
    <lineage>
        <taxon>Bacteria</taxon>
        <taxon>Pseudomonadati</taxon>
        <taxon>Pseudomonadota</taxon>
        <taxon>Alphaproteobacteria</taxon>
        <taxon>Rhodospirillales</taxon>
        <taxon>Thalassospiraceae</taxon>
        <taxon>Thalassospira</taxon>
    </lineage>
</organism>
<proteinExistence type="predicted"/>
<dbReference type="InterPro" id="IPR036249">
    <property type="entry name" value="Thioredoxin-like_sf"/>
</dbReference>
<dbReference type="RefSeq" id="WP_114097960.1">
    <property type="nucleotide sequence ID" value="NZ_JPWI01000005.1"/>
</dbReference>
<keyword evidence="3" id="KW-0808">Transferase</keyword>
<dbReference type="Pfam" id="PF13409">
    <property type="entry name" value="GST_N_2"/>
    <property type="match status" value="1"/>
</dbReference>
<dbReference type="PANTHER" id="PTHR44051">
    <property type="entry name" value="GLUTATHIONE S-TRANSFERASE-RELATED"/>
    <property type="match status" value="1"/>
</dbReference>
<gene>
    <name evidence="3" type="ORF">TH30_10420</name>
</gene>
<dbReference type="EMBL" id="JPWI01000005">
    <property type="protein sequence ID" value="RCK46220.1"/>
    <property type="molecule type" value="Genomic_DNA"/>
</dbReference>
<evidence type="ECO:0000313" key="4">
    <source>
        <dbReference type="Proteomes" id="UP000252255"/>
    </source>
</evidence>
<dbReference type="Gene3D" id="3.40.30.10">
    <property type="entry name" value="Glutaredoxin"/>
    <property type="match status" value="1"/>
</dbReference>
<comment type="caution">
    <text evidence="3">The sequence shown here is derived from an EMBL/GenBank/DDBJ whole genome shotgun (WGS) entry which is preliminary data.</text>
</comment>
<reference evidence="3 4" key="1">
    <citation type="submission" date="2014-07" db="EMBL/GenBank/DDBJ databases">
        <title>Draft genome sequence of Thalassospira profundimaris PR54-5.</title>
        <authorList>
            <person name="Lai Q."/>
            <person name="Shao Z."/>
        </authorList>
    </citation>
    <scope>NUCLEOTIDE SEQUENCE [LARGE SCALE GENOMIC DNA]</scope>
    <source>
        <strain evidence="3 4">PR54-5</strain>
    </source>
</reference>
<dbReference type="SUPFAM" id="SSF52833">
    <property type="entry name" value="Thioredoxin-like"/>
    <property type="match status" value="1"/>
</dbReference>
<name>A0A367WZN4_9PROT</name>
<dbReference type="Gene3D" id="1.20.1050.10">
    <property type="match status" value="1"/>
</dbReference>
<dbReference type="GO" id="GO:0016740">
    <property type="term" value="F:transferase activity"/>
    <property type="evidence" value="ECO:0007669"/>
    <property type="project" value="UniProtKB-KW"/>
</dbReference>
<dbReference type="InterPro" id="IPR036282">
    <property type="entry name" value="Glutathione-S-Trfase_C_sf"/>
</dbReference>
<evidence type="ECO:0000259" key="1">
    <source>
        <dbReference type="PROSITE" id="PS50404"/>
    </source>
</evidence>
<dbReference type="PROSITE" id="PS50404">
    <property type="entry name" value="GST_NTER"/>
    <property type="match status" value="1"/>
</dbReference>
<dbReference type="InterPro" id="IPR010987">
    <property type="entry name" value="Glutathione-S-Trfase_C-like"/>
</dbReference>